<name>A0A0C3AAZ7_PILCF</name>
<keyword evidence="1" id="KW-0547">Nucleotide-binding</keyword>
<evidence type="ECO:0000256" key="2">
    <source>
        <dbReference type="ARBA" id="ARBA00022840"/>
    </source>
</evidence>
<dbReference type="SUPFAM" id="SSF52540">
    <property type="entry name" value="P-loop containing nucleoside triphosphate hydrolases"/>
    <property type="match status" value="1"/>
</dbReference>
<organism evidence="4 5">
    <name type="scientific">Piloderma croceum (strain F 1598)</name>
    <dbReference type="NCBI Taxonomy" id="765440"/>
    <lineage>
        <taxon>Eukaryota</taxon>
        <taxon>Fungi</taxon>
        <taxon>Dikarya</taxon>
        <taxon>Basidiomycota</taxon>
        <taxon>Agaricomycotina</taxon>
        <taxon>Agaricomycetes</taxon>
        <taxon>Agaricomycetidae</taxon>
        <taxon>Atheliales</taxon>
        <taxon>Atheliaceae</taxon>
        <taxon>Piloderma</taxon>
    </lineage>
</organism>
<dbReference type="AlphaFoldDB" id="A0A0C3AAZ7"/>
<sequence length="345" mass="38782">MHLKGDYAAMGLKKFNREQVLALASAEDIEDMWHQYYDLFLADIPEFDGQTPLQLMAETIENGELGTSDDTFGHEDLGVKEEKKMSMAQLKAGLGIGGQFPGFNKFVNRNGANPWVDYKKFEEARVEEGESGEWALLDLKWHQYVALYALIRELMHEVKPTVMEGVMLGDKVGVGKTGIIMSFIGLLNYIAQIDKTGKARPPALATKHYLGSTEGIPDGPHVIVVPGTLISQWKDELMLWFLRHNIEILVYVGGDKAREEFWSENGPWQRRQLTGRQTVLLVSHTALGADAQLKFNIDDDQNDWAKAPLERNSNLVASRNAPTIFDLKPTTLTLDEGHMLRNRGK</sequence>
<evidence type="ECO:0000313" key="5">
    <source>
        <dbReference type="Proteomes" id="UP000054166"/>
    </source>
</evidence>
<dbReference type="InterPro" id="IPR027417">
    <property type="entry name" value="P-loop_NTPase"/>
</dbReference>
<dbReference type="InterPro" id="IPR038718">
    <property type="entry name" value="SNF2-like_sf"/>
</dbReference>
<feature type="non-terminal residue" evidence="4">
    <location>
        <position position="345"/>
    </location>
</feature>
<accession>A0A0C3AAZ7</accession>
<dbReference type="HOGENOM" id="CLU_749177_0_0_1"/>
<evidence type="ECO:0000259" key="3">
    <source>
        <dbReference type="Pfam" id="PF00176"/>
    </source>
</evidence>
<keyword evidence="2" id="KW-0067">ATP-binding</keyword>
<dbReference type="Gene3D" id="3.40.50.10810">
    <property type="entry name" value="Tandem AAA-ATPase domain"/>
    <property type="match status" value="1"/>
</dbReference>
<keyword evidence="5" id="KW-1185">Reference proteome</keyword>
<dbReference type="OrthoDB" id="3270319at2759"/>
<gene>
    <name evidence="4" type="ORF">PILCRDRAFT_94072</name>
</gene>
<reference evidence="4 5" key="1">
    <citation type="submission" date="2014-04" db="EMBL/GenBank/DDBJ databases">
        <authorList>
            <consortium name="DOE Joint Genome Institute"/>
            <person name="Kuo A."/>
            <person name="Tarkka M."/>
            <person name="Buscot F."/>
            <person name="Kohler A."/>
            <person name="Nagy L.G."/>
            <person name="Floudas D."/>
            <person name="Copeland A."/>
            <person name="Barry K.W."/>
            <person name="Cichocki N."/>
            <person name="Veneault-Fourrey C."/>
            <person name="LaButti K."/>
            <person name="Lindquist E.A."/>
            <person name="Lipzen A."/>
            <person name="Lundell T."/>
            <person name="Morin E."/>
            <person name="Murat C."/>
            <person name="Sun H."/>
            <person name="Tunlid A."/>
            <person name="Henrissat B."/>
            <person name="Grigoriev I.V."/>
            <person name="Hibbett D.S."/>
            <person name="Martin F."/>
            <person name="Nordberg H.P."/>
            <person name="Cantor M.N."/>
            <person name="Hua S.X."/>
        </authorList>
    </citation>
    <scope>NUCLEOTIDE SEQUENCE [LARGE SCALE GENOMIC DNA]</scope>
    <source>
        <strain evidence="4 5">F 1598</strain>
    </source>
</reference>
<dbReference type="STRING" id="765440.A0A0C3AAZ7"/>
<feature type="domain" description="SNF2 N-terminal" evidence="3">
    <location>
        <begin position="162"/>
        <end position="343"/>
    </location>
</feature>
<dbReference type="PANTHER" id="PTHR45629">
    <property type="entry name" value="SNF2/RAD54 FAMILY MEMBER"/>
    <property type="match status" value="1"/>
</dbReference>
<dbReference type="InterPro" id="IPR050496">
    <property type="entry name" value="SNF2_RAD54_helicase_repair"/>
</dbReference>
<proteinExistence type="predicted"/>
<dbReference type="Proteomes" id="UP000054166">
    <property type="component" value="Unassembled WGS sequence"/>
</dbReference>
<dbReference type="PANTHER" id="PTHR45629:SF7">
    <property type="entry name" value="DNA EXCISION REPAIR PROTEIN ERCC-6-RELATED"/>
    <property type="match status" value="1"/>
</dbReference>
<reference evidence="5" key="2">
    <citation type="submission" date="2015-01" db="EMBL/GenBank/DDBJ databases">
        <title>Evolutionary Origins and Diversification of the Mycorrhizal Mutualists.</title>
        <authorList>
            <consortium name="DOE Joint Genome Institute"/>
            <consortium name="Mycorrhizal Genomics Consortium"/>
            <person name="Kohler A."/>
            <person name="Kuo A."/>
            <person name="Nagy L.G."/>
            <person name="Floudas D."/>
            <person name="Copeland A."/>
            <person name="Barry K.W."/>
            <person name="Cichocki N."/>
            <person name="Veneault-Fourrey C."/>
            <person name="LaButti K."/>
            <person name="Lindquist E.A."/>
            <person name="Lipzen A."/>
            <person name="Lundell T."/>
            <person name="Morin E."/>
            <person name="Murat C."/>
            <person name="Riley R."/>
            <person name="Ohm R."/>
            <person name="Sun H."/>
            <person name="Tunlid A."/>
            <person name="Henrissat B."/>
            <person name="Grigoriev I.V."/>
            <person name="Hibbett D.S."/>
            <person name="Martin F."/>
        </authorList>
    </citation>
    <scope>NUCLEOTIDE SEQUENCE [LARGE SCALE GENOMIC DNA]</scope>
    <source>
        <strain evidence="5">F 1598</strain>
    </source>
</reference>
<dbReference type="InParanoid" id="A0A0C3AAZ7"/>
<dbReference type="InterPro" id="IPR000330">
    <property type="entry name" value="SNF2_N"/>
</dbReference>
<dbReference type="GO" id="GO:0005524">
    <property type="term" value="F:ATP binding"/>
    <property type="evidence" value="ECO:0007669"/>
    <property type="project" value="InterPro"/>
</dbReference>
<evidence type="ECO:0000313" key="4">
    <source>
        <dbReference type="EMBL" id="KIM70958.1"/>
    </source>
</evidence>
<dbReference type="EMBL" id="KN833661">
    <property type="protein sequence ID" value="KIM70958.1"/>
    <property type="molecule type" value="Genomic_DNA"/>
</dbReference>
<protein>
    <recommendedName>
        <fullName evidence="3">SNF2 N-terminal domain-containing protein</fullName>
    </recommendedName>
</protein>
<dbReference type="Pfam" id="PF00176">
    <property type="entry name" value="SNF2-rel_dom"/>
    <property type="match status" value="1"/>
</dbReference>
<evidence type="ECO:0000256" key="1">
    <source>
        <dbReference type="ARBA" id="ARBA00022741"/>
    </source>
</evidence>